<feature type="transmembrane region" description="Helical" evidence="1">
    <location>
        <begin position="166"/>
        <end position="187"/>
    </location>
</feature>
<keyword evidence="1" id="KW-1133">Transmembrane helix</keyword>
<dbReference type="Gene3D" id="3.40.50.150">
    <property type="entry name" value="Vaccinia Virus protein VP39"/>
    <property type="match status" value="1"/>
</dbReference>
<dbReference type="Pfam" id="PF13578">
    <property type="entry name" value="Methyltransf_24"/>
    <property type="match status" value="1"/>
</dbReference>
<evidence type="ECO:0000256" key="1">
    <source>
        <dbReference type="SAM" id="Phobius"/>
    </source>
</evidence>
<dbReference type="InterPro" id="IPR029063">
    <property type="entry name" value="SAM-dependent_MTases_sf"/>
</dbReference>
<keyword evidence="1" id="KW-0812">Transmembrane</keyword>
<keyword evidence="3" id="KW-1185">Reference proteome</keyword>
<dbReference type="Proteomes" id="UP001633002">
    <property type="component" value="Unassembled WGS sequence"/>
</dbReference>
<sequence>MTKEFKAGGREYDRVPLEICQSPETSALLFLLLSMRISLSDEPEERLTVEGSYISEQRAYLRIHLILKNRPNLACGECCLTRPQISVLCILFFVVSEGIGFESNLEQILLLFLFCFAALGISYRQQEETQSSSRKHGATICNQLIQAFILHSVMSLRSASVQATPLLLLITSSGFTFVVGALTFFLLSDFYHHAVLVHESQPQKVDERFYRVLPVDLIQFRTNCTEGIPVSDVRDFIIDNMFDGTSPYEGFPNNETAELTRTKRIKGWGAEAPVFERLIREVQPKVILELGSFLGASAIHMGTVVRQLGLNSTILCVDDFRGWPGFRAKKFKDIRQQHGNIMLLPQFLRNVKYMNLTDLILPVPFSTTGAISYFCELGIRPDLIEVDAAHDFHSAWLDINAAYATLNTGGVMFGHDYFNRANEAGVRRAVDLFAKLNGLRVEPDGKHWILRTV</sequence>
<dbReference type="SUPFAM" id="SSF53335">
    <property type="entry name" value="S-adenosyl-L-methionine-dependent methyltransferases"/>
    <property type="match status" value="1"/>
</dbReference>
<protein>
    <submittedName>
        <fullName evidence="2">Uncharacterized protein</fullName>
    </submittedName>
</protein>
<evidence type="ECO:0000313" key="3">
    <source>
        <dbReference type="Proteomes" id="UP001633002"/>
    </source>
</evidence>
<name>A0ABD3HF76_9MARC</name>
<gene>
    <name evidence="2" type="ORF">R1sor_015118</name>
</gene>
<reference evidence="2 3" key="1">
    <citation type="submission" date="2024-09" db="EMBL/GenBank/DDBJ databases">
        <title>Chromosome-scale assembly of Riccia sorocarpa.</title>
        <authorList>
            <person name="Paukszto L."/>
        </authorList>
    </citation>
    <scope>NUCLEOTIDE SEQUENCE [LARGE SCALE GENOMIC DNA]</scope>
    <source>
        <strain evidence="2">LP-2024</strain>
        <tissue evidence="2">Aerial parts of the thallus</tissue>
    </source>
</reference>
<dbReference type="AlphaFoldDB" id="A0ABD3HF76"/>
<evidence type="ECO:0000313" key="2">
    <source>
        <dbReference type="EMBL" id="KAL3688809.1"/>
    </source>
</evidence>
<organism evidence="2 3">
    <name type="scientific">Riccia sorocarpa</name>
    <dbReference type="NCBI Taxonomy" id="122646"/>
    <lineage>
        <taxon>Eukaryota</taxon>
        <taxon>Viridiplantae</taxon>
        <taxon>Streptophyta</taxon>
        <taxon>Embryophyta</taxon>
        <taxon>Marchantiophyta</taxon>
        <taxon>Marchantiopsida</taxon>
        <taxon>Marchantiidae</taxon>
        <taxon>Marchantiales</taxon>
        <taxon>Ricciaceae</taxon>
        <taxon>Riccia</taxon>
    </lineage>
</organism>
<dbReference type="PANTHER" id="PTHR37909:SF1">
    <property type="entry name" value="S-ADENOSYL-L-METHIONINE-DEPENDENT METHYLTRANSFERASES SUPERFAMILY PROTEIN"/>
    <property type="match status" value="1"/>
</dbReference>
<dbReference type="PANTHER" id="PTHR37909">
    <property type="entry name" value="S-ADENOSYL-L-METHIONINE-DEPENDENT METHYLTRANSFERASES SUPERFAMILY PROTEIN"/>
    <property type="match status" value="1"/>
</dbReference>
<keyword evidence="1" id="KW-0472">Membrane</keyword>
<proteinExistence type="predicted"/>
<dbReference type="EMBL" id="JBJQOH010000004">
    <property type="protein sequence ID" value="KAL3688809.1"/>
    <property type="molecule type" value="Genomic_DNA"/>
</dbReference>
<comment type="caution">
    <text evidence="2">The sequence shown here is derived from an EMBL/GenBank/DDBJ whole genome shotgun (WGS) entry which is preliminary data.</text>
</comment>
<accession>A0ABD3HF76</accession>